<reference evidence="3" key="1">
    <citation type="submission" date="2015-06" db="EMBL/GenBank/DDBJ databases">
        <authorList>
            <person name="Nguyen H."/>
        </authorList>
    </citation>
    <scope>NUCLEOTIDE SEQUENCE</scope>
    <source>
        <strain evidence="3">DAOM 180753</strain>
    </source>
</reference>
<accession>A0AAI9TS03</accession>
<comment type="caution">
    <text evidence="3">The sequence shown here is derived from an EMBL/GenBank/DDBJ whole genome shotgun (WGS) entry which is preliminary data.</text>
</comment>
<dbReference type="InterPro" id="IPR041698">
    <property type="entry name" value="Methyltransf_25"/>
</dbReference>
<proteinExistence type="predicted"/>
<dbReference type="GO" id="GO:0046872">
    <property type="term" value="F:metal ion binding"/>
    <property type="evidence" value="ECO:0007669"/>
    <property type="project" value="InterPro"/>
</dbReference>
<dbReference type="InterPro" id="IPR029063">
    <property type="entry name" value="SAM-dependent_MTases_sf"/>
</dbReference>
<feature type="domain" description="ATP-grasp" evidence="2">
    <location>
        <begin position="79"/>
        <end position="327"/>
    </location>
</feature>
<dbReference type="PROSITE" id="PS50975">
    <property type="entry name" value="ATP_GRASP"/>
    <property type="match status" value="1"/>
</dbReference>
<dbReference type="AlphaFoldDB" id="A0AAI9TS03"/>
<evidence type="ECO:0000313" key="4">
    <source>
        <dbReference type="Proteomes" id="UP001227192"/>
    </source>
</evidence>
<dbReference type="GO" id="GO:0005524">
    <property type="term" value="F:ATP binding"/>
    <property type="evidence" value="ECO:0007669"/>
    <property type="project" value="UniProtKB-UniRule"/>
</dbReference>
<dbReference type="Gene3D" id="3.30.470.20">
    <property type="entry name" value="ATP-grasp fold, B domain"/>
    <property type="match status" value="1"/>
</dbReference>
<evidence type="ECO:0000259" key="2">
    <source>
        <dbReference type="PROSITE" id="PS50975"/>
    </source>
</evidence>
<keyword evidence="1" id="KW-0067">ATP-binding</keyword>
<dbReference type="Gene3D" id="3.40.50.150">
    <property type="entry name" value="Vaccinia Virus protein VP39"/>
    <property type="match status" value="1"/>
</dbReference>
<evidence type="ECO:0000313" key="3">
    <source>
        <dbReference type="EMBL" id="KAJ9492338.1"/>
    </source>
</evidence>
<dbReference type="PANTHER" id="PTHR23132:SF23">
    <property type="entry name" value="D-ALANINE--D-ALANINE LIGASE B"/>
    <property type="match status" value="1"/>
</dbReference>
<dbReference type="Proteomes" id="UP001227192">
    <property type="component" value="Unassembled WGS sequence"/>
</dbReference>
<keyword evidence="1" id="KW-0547">Nucleotide-binding</keyword>
<gene>
    <name evidence="3" type="ORF">VN97_g894</name>
</gene>
<sequence length="569" mass="63984">MKICVFQSCFEELQASVGESQRLYMNPGQHITQHKISHNTIHKTTAKAQIDAAVREGHDFYLNFMWGTHDDSLAGIDAIRYFESLNLPNAGIQSSEREQTKRDFFAEANRAGSPLVPGTTKFPLFVKPASSYGSMFIDEHSLCQNEDQLDYCIQRLNQLMRSVRVLRARALGYADPDQYADAREAEGRNSLDLVVQEFIDGEEYSVVVIAMGQSPFPLIPQRAKYKQVSGEGRFLTLDLKFDEASGYELLNDNDDPRLWKHLQATAVEAFTTNKMYTNYMGCDVDMRIGQDGRAYVIEVDPLPVFFYPVGSQLEDTDIQRGFPGSYRAVINTYITNYFLKHRGKRGDDFIEMANFYDCLAQSHAGRVSATDSAGFITTRSYQGTALDLGCGTGTVGRLLGSDPENHIMEMVGVDISKKSLDTCQNNLYTELVHERMEVYMAERIQGVDHIFCISALQHLSMEELDFVLARCFQLAKQSITLAKFIYVWNLSRLGHAVLTIYTAMGDSISSTIHWARNSVGRVFALHAKSPAFESLPVHFFFCSTYPPGRLQVVCMSSIRPTGKNGLPDN</sequence>
<protein>
    <recommendedName>
        <fullName evidence="2">ATP-grasp domain-containing protein</fullName>
    </recommendedName>
</protein>
<dbReference type="PANTHER" id="PTHR23132">
    <property type="entry name" value="D-ALANINE--D-ALANINE LIGASE"/>
    <property type="match status" value="1"/>
</dbReference>
<evidence type="ECO:0000256" key="1">
    <source>
        <dbReference type="PROSITE-ProRule" id="PRU00409"/>
    </source>
</evidence>
<dbReference type="CDD" id="cd02440">
    <property type="entry name" value="AdoMet_MTases"/>
    <property type="match status" value="1"/>
</dbReference>
<dbReference type="EMBL" id="LACB01000013">
    <property type="protein sequence ID" value="KAJ9492338.1"/>
    <property type="molecule type" value="Genomic_DNA"/>
</dbReference>
<dbReference type="InterPro" id="IPR011761">
    <property type="entry name" value="ATP-grasp"/>
</dbReference>
<dbReference type="SUPFAM" id="SSF53335">
    <property type="entry name" value="S-adenosyl-L-methionine-dependent methyltransferases"/>
    <property type="match status" value="1"/>
</dbReference>
<dbReference type="Pfam" id="PF13649">
    <property type="entry name" value="Methyltransf_25"/>
    <property type="match status" value="1"/>
</dbReference>
<reference evidence="3" key="2">
    <citation type="journal article" date="2016" name="Fungal Biol.">
        <title>Ochratoxin A production by Penicillium thymicola.</title>
        <authorList>
            <person name="Nguyen H.D.T."/>
            <person name="McMullin D.R."/>
            <person name="Ponomareva E."/>
            <person name="Riley R."/>
            <person name="Pomraning K.R."/>
            <person name="Baker S.E."/>
            <person name="Seifert K.A."/>
        </authorList>
    </citation>
    <scope>NUCLEOTIDE SEQUENCE</scope>
    <source>
        <strain evidence="3">DAOM 180753</strain>
    </source>
</reference>
<dbReference type="SUPFAM" id="SSF56059">
    <property type="entry name" value="Glutathione synthetase ATP-binding domain-like"/>
    <property type="match status" value="1"/>
</dbReference>
<keyword evidence="4" id="KW-1185">Reference proteome</keyword>
<dbReference type="GO" id="GO:0008716">
    <property type="term" value="F:D-alanine-D-alanine ligase activity"/>
    <property type="evidence" value="ECO:0007669"/>
    <property type="project" value="TreeGrafter"/>
</dbReference>
<organism evidence="3 4">
    <name type="scientific">Penicillium thymicola</name>
    <dbReference type="NCBI Taxonomy" id="293382"/>
    <lineage>
        <taxon>Eukaryota</taxon>
        <taxon>Fungi</taxon>
        <taxon>Dikarya</taxon>
        <taxon>Ascomycota</taxon>
        <taxon>Pezizomycotina</taxon>
        <taxon>Eurotiomycetes</taxon>
        <taxon>Eurotiomycetidae</taxon>
        <taxon>Eurotiales</taxon>
        <taxon>Aspergillaceae</taxon>
        <taxon>Penicillium</taxon>
    </lineage>
</organism>
<name>A0AAI9TS03_PENTH</name>